<dbReference type="PANTHER" id="PTHR24421:SF58">
    <property type="entry name" value="SIGNAL TRANSDUCTION HISTIDINE-PROTEIN KINASE_PHOSPHATASE UHPB"/>
    <property type="match status" value="1"/>
</dbReference>
<feature type="transmembrane region" description="Helical" evidence="9">
    <location>
        <begin position="31"/>
        <end position="49"/>
    </location>
</feature>
<feature type="transmembrane region" description="Helical" evidence="9">
    <location>
        <begin position="56"/>
        <end position="74"/>
    </location>
</feature>
<evidence type="ECO:0000256" key="6">
    <source>
        <dbReference type="ARBA" id="ARBA00022989"/>
    </source>
</evidence>
<dbReference type="AlphaFoldDB" id="A0A263HES3"/>
<organism evidence="12 14">
    <name type="scientific">Actinobacillus seminis</name>
    <dbReference type="NCBI Taxonomy" id="722"/>
    <lineage>
        <taxon>Bacteria</taxon>
        <taxon>Pseudomonadati</taxon>
        <taxon>Pseudomonadota</taxon>
        <taxon>Gammaproteobacteria</taxon>
        <taxon>Pasteurellales</taxon>
        <taxon>Pasteurellaceae</taxon>
        <taxon>Actinobacillus</taxon>
    </lineage>
</organism>
<reference evidence="11 13" key="1">
    <citation type="submission" date="2017-07" db="EMBL/GenBank/DDBJ databases">
        <title>Virulence factors identified in Actinobacillus seminis.</title>
        <authorList>
            <person name="Negrete-Abascal E."/>
            <person name="Vaca-Pacheco S."/>
            <person name="Montes-Garcia F."/>
            <person name="Leyto-Gil A.M."/>
            <person name="Fragoso-Garcia E."/>
            <person name="Carvente-Garcia R."/>
            <person name="Perez-Agueros S."/>
            <person name="Castelan-Sanchez H.G."/>
            <person name="Garcia-Molina A."/>
            <person name="Villamar T.E."/>
            <person name="Vazquez-Cruz C."/>
        </authorList>
    </citation>
    <scope>NUCLEOTIDE SEQUENCE [LARGE SCALE GENOMIC DNA]</scope>
    <source>
        <strain evidence="11 13">ATCC 15768</strain>
    </source>
</reference>
<dbReference type="FunCoup" id="A0A263HES3">
    <property type="interactions" value="72"/>
</dbReference>
<dbReference type="PROSITE" id="PS50109">
    <property type="entry name" value="HIS_KIN"/>
    <property type="match status" value="1"/>
</dbReference>
<dbReference type="Pfam" id="PF02518">
    <property type="entry name" value="HATPase_c"/>
    <property type="match status" value="1"/>
</dbReference>
<evidence type="ECO:0000256" key="4">
    <source>
        <dbReference type="ARBA" id="ARBA00022692"/>
    </source>
</evidence>
<accession>A0A263HES3</accession>
<keyword evidence="8 9" id="KW-0472">Membrane</keyword>
<protein>
    <submittedName>
        <fullName evidence="12">Sensory histidine kinase UhpB</fullName>
        <ecNumber evidence="12">2.7.13.3</ecNumber>
    </submittedName>
    <submittedName>
        <fullName evidence="11">Two-component system sensor histidine kinase UhpB</fullName>
    </submittedName>
</protein>
<dbReference type="Proteomes" id="UP000215738">
    <property type="component" value="Unassembled WGS sequence"/>
</dbReference>
<keyword evidence="4 9" id="KW-0812">Transmembrane</keyword>
<dbReference type="Pfam" id="PF07730">
    <property type="entry name" value="HisKA_3"/>
    <property type="match status" value="1"/>
</dbReference>
<evidence type="ECO:0000256" key="1">
    <source>
        <dbReference type="ARBA" id="ARBA00004651"/>
    </source>
</evidence>
<dbReference type="OrthoDB" id="9797605at2"/>
<comment type="subcellular location">
    <subcellularLocation>
        <location evidence="1">Cell membrane</location>
        <topology evidence="1">Multi-pass membrane protein</topology>
    </subcellularLocation>
</comment>
<proteinExistence type="predicted"/>
<feature type="transmembrane region" description="Helical" evidence="9">
    <location>
        <begin position="7"/>
        <end position="25"/>
    </location>
</feature>
<feature type="transmembrane region" description="Helical" evidence="9">
    <location>
        <begin position="107"/>
        <end position="127"/>
    </location>
</feature>
<evidence type="ECO:0000256" key="8">
    <source>
        <dbReference type="ARBA" id="ARBA00023136"/>
    </source>
</evidence>
<evidence type="ECO:0000313" key="14">
    <source>
        <dbReference type="Proteomes" id="UP000254507"/>
    </source>
</evidence>
<dbReference type="NCBIfam" id="NF008649">
    <property type="entry name" value="PRK11644.1"/>
    <property type="match status" value="1"/>
</dbReference>
<dbReference type="PANTHER" id="PTHR24421">
    <property type="entry name" value="NITRATE/NITRITE SENSOR PROTEIN NARX-RELATED"/>
    <property type="match status" value="1"/>
</dbReference>
<evidence type="ECO:0000256" key="9">
    <source>
        <dbReference type="SAM" id="Phobius"/>
    </source>
</evidence>
<dbReference type="RefSeq" id="WP_094945807.1">
    <property type="nucleotide sequence ID" value="NZ_NLFK01000002.1"/>
</dbReference>
<feature type="transmembrane region" description="Helical" evidence="9">
    <location>
        <begin position="80"/>
        <end position="100"/>
    </location>
</feature>
<dbReference type="Proteomes" id="UP000254507">
    <property type="component" value="Unassembled WGS sequence"/>
</dbReference>
<dbReference type="GO" id="GO:0005886">
    <property type="term" value="C:plasma membrane"/>
    <property type="evidence" value="ECO:0007669"/>
    <property type="project" value="UniProtKB-SubCell"/>
</dbReference>
<dbReference type="GO" id="GO:0046983">
    <property type="term" value="F:protein dimerization activity"/>
    <property type="evidence" value="ECO:0007669"/>
    <property type="project" value="InterPro"/>
</dbReference>
<feature type="transmembrane region" description="Helical" evidence="9">
    <location>
        <begin position="133"/>
        <end position="158"/>
    </location>
</feature>
<keyword evidence="7" id="KW-0902">Two-component regulatory system</keyword>
<dbReference type="GO" id="GO:0000155">
    <property type="term" value="F:phosphorelay sensor kinase activity"/>
    <property type="evidence" value="ECO:0007669"/>
    <property type="project" value="InterPro"/>
</dbReference>
<keyword evidence="6 9" id="KW-1133">Transmembrane helix</keyword>
<dbReference type="InterPro" id="IPR036890">
    <property type="entry name" value="HATPase_C_sf"/>
</dbReference>
<feature type="transmembrane region" description="Helical" evidence="9">
    <location>
        <begin position="201"/>
        <end position="218"/>
    </location>
</feature>
<dbReference type="SMART" id="SM00387">
    <property type="entry name" value="HATPase_c"/>
    <property type="match status" value="1"/>
</dbReference>
<feature type="transmembrane region" description="Helical" evidence="9">
    <location>
        <begin position="251"/>
        <end position="269"/>
    </location>
</feature>
<dbReference type="EC" id="2.7.13.3" evidence="12"/>
<keyword evidence="5 12" id="KW-0418">Kinase</keyword>
<evidence type="ECO:0000256" key="5">
    <source>
        <dbReference type="ARBA" id="ARBA00022777"/>
    </source>
</evidence>
<evidence type="ECO:0000256" key="7">
    <source>
        <dbReference type="ARBA" id="ARBA00023012"/>
    </source>
</evidence>
<feature type="domain" description="Histidine kinase" evidence="10">
    <location>
        <begin position="307"/>
        <end position="501"/>
    </location>
</feature>
<dbReference type="SUPFAM" id="SSF55874">
    <property type="entry name" value="ATPase domain of HSP90 chaperone/DNA topoisomerase II/histidine kinase"/>
    <property type="match status" value="1"/>
</dbReference>
<dbReference type="InParanoid" id="A0A263HES3"/>
<dbReference type="InterPro" id="IPR050482">
    <property type="entry name" value="Sensor_HK_TwoCompSys"/>
</dbReference>
<dbReference type="EMBL" id="UFSB01000001">
    <property type="protein sequence ID" value="SUU37783.1"/>
    <property type="molecule type" value="Genomic_DNA"/>
</dbReference>
<evidence type="ECO:0000313" key="12">
    <source>
        <dbReference type="EMBL" id="SUU37783.1"/>
    </source>
</evidence>
<evidence type="ECO:0000256" key="3">
    <source>
        <dbReference type="ARBA" id="ARBA00022679"/>
    </source>
</evidence>
<dbReference type="EMBL" id="NLFK01000002">
    <property type="protein sequence ID" value="OZN25572.1"/>
    <property type="molecule type" value="Genomic_DNA"/>
</dbReference>
<dbReference type="InterPro" id="IPR007895">
    <property type="entry name" value="MASE1"/>
</dbReference>
<evidence type="ECO:0000313" key="11">
    <source>
        <dbReference type="EMBL" id="OZN25572.1"/>
    </source>
</evidence>
<keyword evidence="13" id="KW-1185">Reference proteome</keyword>
<dbReference type="CDD" id="cd16917">
    <property type="entry name" value="HATPase_UhpB-NarQ-NarX-like"/>
    <property type="match status" value="1"/>
</dbReference>
<evidence type="ECO:0000259" key="10">
    <source>
        <dbReference type="PROSITE" id="PS50109"/>
    </source>
</evidence>
<dbReference type="Pfam" id="PF05231">
    <property type="entry name" value="MASE1"/>
    <property type="match status" value="1"/>
</dbReference>
<evidence type="ECO:0000313" key="13">
    <source>
        <dbReference type="Proteomes" id="UP000215738"/>
    </source>
</evidence>
<dbReference type="Gene3D" id="3.30.565.10">
    <property type="entry name" value="Histidine kinase-like ATPase, C-terminal domain"/>
    <property type="match status" value="1"/>
</dbReference>
<keyword evidence="3 12" id="KW-0808">Transferase</keyword>
<dbReference type="InterPro" id="IPR003594">
    <property type="entry name" value="HATPase_dom"/>
</dbReference>
<keyword evidence="2" id="KW-1003">Cell membrane</keyword>
<dbReference type="InterPro" id="IPR005467">
    <property type="entry name" value="His_kinase_dom"/>
</dbReference>
<dbReference type="Gene3D" id="1.20.5.1930">
    <property type="match status" value="1"/>
</dbReference>
<reference evidence="12 14" key="2">
    <citation type="submission" date="2018-06" db="EMBL/GenBank/DDBJ databases">
        <authorList>
            <consortium name="Pathogen Informatics"/>
            <person name="Doyle S."/>
        </authorList>
    </citation>
    <scope>NUCLEOTIDE SEQUENCE [LARGE SCALE GENOMIC DNA]</scope>
    <source>
        <strain evidence="12 14">NCTC10851</strain>
    </source>
</reference>
<sequence>MKSIFTAFYAWFLIVCTYFCLWVISDYLLPDVLLGLLFLPFALRCGIVLHTPLKYWIVSYGAEWCVLILLGLSFPENDYFQLFLLSAVSFPLIYAVYLYYYGSQWKILLLQLGLIIILSLTNSLIIFSSASSFAFLVSFSSGILIIPACYLINDFLFCRKWLPLTATLVKKPVTLRTKHIFLYIVLFILNIYIQTTLPETFYRFALFCLAIPIILLAFQYGWQGAFLGTLLNSIALISTTHQFSNVALTDLLLSISSQTITGIFLGLAIQHQRDLNRSLSVELNRNKMLTRQLVNTEETVRQEISRELHDEIGQNITAIRTQASILKRLENLPQHEKIADTIEQLSLNIYDTTKGLLNRIRPRLLDDLDLHQALQNLFIELNFETQGIQTALYWQNEKNIPLDHILEITIYRLCQESLNNIMKYAAATEVNIIITIAQEVSLYIEDNGVGFDMKKSLNGLGIRGMQERVNSLCGTFNITSTEIDQDPVHHGTVIRVNLPRI</sequence>
<dbReference type="InterPro" id="IPR011712">
    <property type="entry name" value="Sig_transdc_His_kin_sub3_dim/P"/>
</dbReference>
<evidence type="ECO:0000256" key="2">
    <source>
        <dbReference type="ARBA" id="ARBA00022475"/>
    </source>
</evidence>
<gene>
    <name evidence="12" type="primary">nreB</name>
    <name evidence="11" type="ORF">CFY87_02965</name>
    <name evidence="12" type="ORF">NCTC10851_01739</name>
</gene>
<name>A0A263HES3_9PAST</name>
<feature type="transmembrane region" description="Helical" evidence="9">
    <location>
        <begin position="179"/>
        <end position="195"/>
    </location>
</feature>